<keyword evidence="4 10" id="KW-0812">Transmembrane</keyword>
<sequence>MLIFESLRNVFRISELRKRIFFTIGMLVVFRLGSHIPLPEVNPKALEGFQEQAKGILGGVFEMAQIFTGGGLGNIAIFGLGIMPYITASIIMQLMTKVSPTLEAMAKEGPSGQRKISQYTRWLTIPICVLQSIMFIKQIAPVTVEVETSGGGKEMAGLLLSTGFATLAMAVLALTAGAMFIMWLGEQISEYGIGNGASVLIMSGIVARIVPVMGGMIQQRTDVDRILIVLVIFVGAIVGSVFITQAQRRIPLQHAKHFRGGRMYGGGGRNYLPLKVNTSGVMPVIFASSLLIVPQILALIPGLQWIQTSLVPGTFLYSVLYIGMIIFFAYFWTYMFYQPQEIANNLKEYGSFLPGIRPGEHTAAYIHGILSRITLVGALFLCTIALLPDLVAYSMDLTRALTGFLGGTGILIIVGVCLDLVNKIESYLLLHHYKGFTGSGRTRGRR</sequence>
<comment type="similarity">
    <text evidence="2 10 11">Belongs to the SecY/SEC61-alpha family.</text>
</comment>
<gene>
    <name evidence="10" type="primary">secY</name>
    <name evidence="12" type="ORF">A3F84_24405</name>
</gene>
<evidence type="ECO:0000256" key="10">
    <source>
        <dbReference type="HAMAP-Rule" id="MF_01465"/>
    </source>
</evidence>
<evidence type="ECO:0000256" key="8">
    <source>
        <dbReference type="ARBA" id="ARBA00023136"/>
    </source>
</evidence>
<keyword evidence="8 10" id="KW-0472">Membrane</keyword>
<evidence type="ECO:0000256" key="11">
    <source>
        <dbReference type="RuleBase" id="RU004349"/>
    </source>
</evidence>
<dbReference type="AlphaFoldDB" id="A0A1F6CA67"/>
<dbReference type="GO" id="GO:0043952">
    <property type="term" value="P:protein transport by the Sec complex"/>
    <property type="evidence" value="ECO:0007669"/>
    <property type="project" value="UniProtKB-UniRule"/>
</dbReference>
<dbReference type="GO" id="GO:0006605">
    <property type="term" value="P:protein targeting"/>
    <property type="evidence" value="ECO:0007669"/>
    <property type="project" value="UniProtKB-UniRule"/>
</dbReference>
<evidence type="ECO:0000256" key="2">
    <source>
        <dbReference type="ARBA" id="ARBA00005751"/>
    </source>
</evidence>
<dbReference type="PROSITE" id="PS00756">
    <property type="entry name" value="SECY_2"/>
    <property type="match status" value="1"/>
</dbReference>
<dbReference type="PANTHER" id="PTHR10906">
    <property type="entry name" value="SECY/SEC61-ALPHA FAMILY MEMBER"/>
    <property type="match status" value="1"/>
</dbReference>
<evidence type="ECO:0000256" key="5">
    <source>
        <dbReference type="ARBA" id="ARBA00022927"/>
    </source>
</evidence>
<evidence type="ECO:0000256" key="6">
    <source>
        <dbReference type="ARBA" id="ARBA00022989"/>
    </source>
</evidence>
<dbReference type="InterPro" id="IPR023201">
    <property type="entry name" value="SecY_dom_sf"/>
</dbReference>
<organism evidence="12 13">
    <name type="scientific">Handelsmanbacteria sp. (strain RIFCSPLOWO2_12_FULL_64_10)</name>
    <dbReference type="NCBI Taxonomy" id="1817868"/>
    <lineage>
        <taxon>Bacteria</taxon>
        <taxon>Candidatus Handelsmaniibacteriota</taxon>
    </lineage>
</organism>
<evidence type="ECO:0000256" key="3">
    <source>
        <dbReference type="ARBA" id="ARBA00022448"/>
    </source>
</evidence>
<keyword evidence="3 10" id="KW-0813">Transport</keyword>
<evidence type="ECO:0000256" key="4">
    <source>
        <dbReference type="ARBA" id="ARBA00022692"/>
    </source>
</evidence>
<dbReference type="InterPro" id="IPR030659">
    <property type="entry name" value="SecY_CS"/>
</dbReference>
<dbReference type="Pfam" id="PF00344">
    <property type="entry name" value="SecY"/>
    <property type="match status" value="1"/>
</dbReference>
<dbReference type="InterPro" id="IPR026593">
    <property type="entry name" value="SecY"/>
</dbReference>
<keyword evidence="6 10" id="KW-1133">Transmembrane helix</keyword>
<dbReference type="SUPFAM" id="SSF103491">
    <property type="entry name" value="Preprotein translocase SecY subunit"/>
    <property type="match status" value="1"/>
</dbReference>
<comment type="subcellular location">
    <subcellularLocation>
        <location evidence="10">Cell membrane</location>
        <topology evidence="10">Multi-pass membrane protein</topology>
    </subcellularLocation>
    <subcellularLocation>
        <location evidence="1">Membrane</location>
        <topology evidence="1">Multi-pass membrane protein</topology>
    </subcellularLocation>
</comment>
<evidence type="ECO:0000256" key="9">
    <source>
        <dbReference type="ARBA" id="ARBA00039733"/>
    </source>
</evidence>
<feature type="transmembrane region" description="Helical" evidence="10">
    <location>
        <begin position="119"/>
        <end position="136"/>
    </location>
</feature>
<protein>
    <recommendedName>
        <fullName evidence="9 10">Protein translocase subunit SecY</fullName>
    </recommendedName>
</protein>
<feature type="transmembrane region" description="Helical" evidence="10">
    <location>
        <begin position="75"/>
        <end position="98"/>
    </location>
</feature>
<dbReference type="Gene3D" id="1.10.3370.10">
    <property type="entry name" value="SecY subunit domain"/>
    <property type="match status" value="1"/>
</dbReference>
<feature type="transmembrane region" description="Helical" evidence="10">
    <location>
        <begin position="315"/>
        <end position="337"/>
    </location>
</feature>
<evidence type="ECO:0000313" key="12">
    <source>
        <dbReference type="EMBL" id="OGG45950.1"/>
    </source>
</evidence>
<feature type="transmembrane region" description="Helical" evidence="10">
    <location>
        <begin position="400"/>
        <end position="421"/>
    </location>
</feature>
<feature type="transmembrane region" description="Helical" evidence="10">
    <location>
        <begin position="156"/>
        <end position="184"/>
    </location>
</feature>
<feature type="transmembrane region" description="Helical" evidence="10">
    <location>
        <begin position="281"/>
        <end position="303"/>
    </location>
</feature>
<feature type="transmembrane region" description="Helical" evidence="10">
    <location>
        <begin position="369"/>
        <end position="388"/>
    </location>
</feature>
<name>A0A1F6CA67_HANXR</name>
<dbReference type="PRINTS" id="PR00303">
    <property type="entry name" value="SECYTRNLCASE"/>
</dbReference>
<dbReference type="Proteomes" id="UP000178606">
    <property type="component" value="Unassembled WGS sequence"/>
</dbReference>
<proteinExistence type="inferred from homology"/>
<keyword evidence="5 10" id="KW-0653">Protein transport</keyword>
<dbReference type="NCBIfam" id="TIGR00967">
    <property type="entry name" value="3a0501s007"/>
    <property type="match status" value="1"/>
</dbReference>
<reference evidence="12 13" key="1">
    <citation type="journal article" date="2016" name="Nat. Commun.">
        <title>Thousands of microbial genomes shed light on interconnected biogeochemical processes in an aquifer system.</title>
        <authorList>
            <person name="Anantharaman K."/>
            <person name="Brown C.T."/>
            <person name="Hug L.A."/>
            <person name="Sharon I."/>
            <person name="Castelle C.J."/>
            <person name="Probst A.J."/>
            <person name="Thomas B.C."/>
            <person name="Singh A."/>
            <person name="Wilkins M.J."/>
            <person name="Karaoz U."/>
            <person name="Brodie E.L."/>
            <person name="Williams K.H."/>
            <person name="Hubbard S.S."/>
            <person name="Banfield J.F."/>
        </authorList>
    </citation>
    <scope>NUCLEOTIDE SEQUENCE [LARGE SCALE GENOMIC DNA]</scope>
    <source>
        <strain evidence="13">RIFCSPLOWO2_12_FULL_64_10</strain>
    </source>
</reference>
<comment type="caution">
    <text evidence="12">The sequence shown here is derived from an EMBL/GenBank/DDBJ whole genome shotgun (WGS) entry which is preliminary data.</text>
</comment>
<evidence type="ECO:0000256" key="1">
    <source>
        <dbReference type="ARBA" id="ARBA00004141"/>
    </source>
</evidence>
<dbReference type="FunFam" id="1.10.3370.10:FF:000001">
    <property type="entry name" value="Preprotein translocase subunit SecY"/>
    <property type="match status" value="1"/>
</dbReference>
<keyword evidence="10" id="KW-1003">Cell membrane</keyword>
<feature type="transmembrane region" description="Helical" evidence="10">
    <location>
        <begin position="20"/>
        <end position="38"/>
    </location>
</feature>
<dbReference type="EMBL" id="MFKF01000354">
    <property type="protein sequence ID" value="OGG45950.1"/>
    <property type="molecule type" value="Genomic_DNA"/>
</dbReference>
<feature type="transmembrane region" description="Helical" evidence="10">
    <location>
        <begin position="196"/>
        <end position="214"/>
    </location>
</feature>
<evidence type="ECO:0000256" key="7">
    <source>
        <dbReference type="ARBA" id="ARBA00023010"/>
    </source>
</evidence>
<dbReference type="InterPro" id="IPR002208">
    <property type="entry name" value="SecY/SEC61-alpha"/>
</dbReference>
<comment type="subunit">
    <text evidence="10">Component of the Sec protein translocase complex. Heterotrimer consisting of SecY, SecE and SecG subunits. The heterotrimers can form oligomers, although 1 heterotrimer is thought to be able to translocate proteins. Interacts with the ribosome. Interacts with SecDF, and other proteins may be involved. Interacts with SecA.</text>
</comment>
<keyword evidence="7 10" id="KW-0811">Translocation</keyword>
<dbReference type="GO" id="GO:0065002">
    <property type="term" value="P:intracellular protein transmembrane transport"/>
    <property type="evidence" value="ECO:0007669"/>
    <property type="project" value="UniProtKB-UniRule"/>
</dbReference>
<dbReference type="PIRSF" id="PIRSF004557">
    <property type="entry name" value="SecY"/>
    <property type="match status" value="1"/>
</dbReference>
<evidence type="ECO:0000313" key="13">
    <source>
        <dbReference type="Proteomes" id="UP000178606"/>
    </source>
</evidence>
<comment type="function">
    <text evidence="10">The central subunit of the protein translocation channel SecYEG. Consists of two halves formed by TMs 1-5 and 6-10. These two domains form a lateral gate at the front which open onto the bilayer between TMs 2 and 7, and are clamped together by SecE at the back. The channel is closed by both a pore ring composed of hydrophobic SecY resides and a short helix (helix 2A) on the extracellular side of the membrane which forms a plug. The plug probably moves laterally to allow the channel to open. The ring and the pore may move independently.</text>
</comment>
<dbReference type="GO" id="GO:0005886">
    <property type="term" value="C:plasma membrane"/>
    <property type="evidence" value="ECO:0007669"/>
    <property type="project" value="UniProtKB-SubCell"/>
</dbReference>
<feature type="transmembrane region" description="Helical" evidence="10">
    <location>
        <begin position="226"/>
        <end position="244"/>
    </location>
</feature>
<dbReference type="HAMAP" id="MF_01465">
    <property type="entry name" value="SecY"/>
    <property type="match status" value="1"/>
</dbReference>
<accession>A0A1F6CA67</accession>